<dbReference type="EMBL" id="JBJKBG010000007">
    <property type="protein sequence ID" value="KAL3729344.1"/>
    <property type="molecule type" value="Genomic_DNA"/>
</dbReference>
<proteinExistence type="predicted"/>
<organism evidence="1 2">
    <name type="scientific">Eucalyptus globulus</name>
    <name type="common">Tasmanian blue gum</name>
    <dbReference type="NCBI Taxonomy" id="34317"/>
    <lineage>
        <taxon>Eukaryota</taxon>
        <taxon>Viridiplantae</taxon>
        <taxon>Streptophyta</taxon>
        <taxon>Embryophyta</taxon>
        <taxon>Tracheophyta</taxon>
        <taxon>Spermatophyta</taxon>
        <taxon>Magnoliopsida</taxon>
        <taxon>eudicotyledons</taxon>
        <taxon>Gunneridae</taxon>
        <taxon>Pentapetalae</taxon>
        <taxon>rosids</taxon>
        <taxon>malvids</taxon>
        <taxon>Myrtales</taxon>
        <taxon>Myrtaceae</taxon>
        <taxon>Myrtoideae</taxon>
        <taxon>Eucalypteae</taxon>
        <taxon>Eucalyptus</taxon>
    </lineage>
</organism>
<dbReference type="Proteomes" id="UP001634007">
    <property type="component" value="Unassembled WGS sequence"/>
</dbReference>
<evidence type="ECO:0000313" key="2">
    <source>
        <dbReference type="Proteomes" id="UP001634007"/>
    </source>
</evidence>
<keyword evidence="2" id="KW-1185">Reference proteome</keyword>
<sequence>MKKLLRWCWIRWPNEDGLTRRSRWVDGLTGGFAGRKMELVAFDGTRGRRDRWSSSVFKISKASTVDLGISVEERREVDGGRAACVTSVVMDCRGDEEVDSVDLLGGFAGSTDRWRDSTS</sequence>
<name>A0ABD3JSY3_EUCGL</name>
<protein>
    <submittedName>
        <fullName evidence="1">Uncharacterized protein</fullName>
    </submittedName>
</protein>
<gene>
    <name evidence="1" type="ORF">ACJRO7_026453</name>
</gene>
<evidence type="ECO:0000313" key="1">
    <source>
        <dbReference type="EMBL" id="KAL3729344.1"/>
    </source>
</evidence>
<accession>A0ABD3JSY3</accession>
<dbReference type="AlphaFoldDB" id="A0ABD3JSY3"/>
<reference evidence="1 2" key="1">
    <citation type="submission" date="2024-11" db="EMBL/GenBank/DDBJ databases">
        <title>Chromosome-level genome assembly of Eucalyptus globulus Labill. provides insights into its genome evolution.</title>
        <authorList>
            <person name="Li X."/>
        </authorList>
    </citation>
    <scope>NUCLEOTIDE SEQUENCE [LARGE SCALE GENOMIC DNA]</scope>
    <source>
        <strain evidence="1">CL2024</strain>
        <tissue evidence="1">Fresh tender leaves</tissue>
    </source>
</reference>
<comment type="caution">
    <text evidence="1">The sequence shown here is derived from an EMBL/GenBank/DDBJ whole genome shotgun (WGS) entry which is preliminary data.</text>
</comment>